<dbReference type="AlphaFoldDB" id="A0A6P2GY61"/>
<accession>A0A6P2GY61</accession>
<reference evidence="2 3" key="1">
    <citation type="submission" date="2019-09" db="EMBL/GenBank/DDBJ databases">
        <authorList>
            <person name="Depoorter E."/>
        </authorList>
    </citation>
    <scope>NUCLEOTIDE SEQUENCE [LARGE SCALE GENOMIC DNA]</scope>
    <source>
        <strain evidence="2">LMG 6863</strain>
    </source>
</reference>
<feature type="region of interest" description="Disordered" evidence="1">
    <location>
        <begin position="32"/>
        <end position="56"/>
    </location>
</feature>
<dbReference type="Proteomes" id="UP000494170">
    <property type="component" value="Unassembled WGS sequence"/>
</dbReference>
<organism evidence="2 3">
    <name type="scientific">Burkholderia lata (strain ATCC 17760 / DSM 23089 / LMG 22485 / NCIMB 9086 / R18194 / 383)</name>
    <dbReference type="NCBI Taxonomy" id="482957"/>
    <lineage>
        <taxon>Bacteria</taxon>
        <taxon>Pseudomonadati</taxon>
        <taxon>Pseudomonadota</taxon>
        <taxon>Betaproteobacteria</taxon>
        <taxon>Burkholderiales</taxon>
        <taxon>Burkholderiaceae</taxon>
        <taxon>Burkholderia</taxon>
        <taxon>Burkholderia cepacia complex</taxon>
    </lineage>
</organism>
<sequence length="115" mass="12568">MRPSLNDKKGKTMIVRETVDLFGETIVERISEAKSKRNSPQPKGFAAAPGTGPTGETCKTCAHKRSTEGHTAKVYWKCALMQHAWTGGPGSDIRMRSPACSRWSARAPLSEGEHK</sequence>
<protein>
    <submittedName>
        <fullName evidence="2">Uncharacterized protein</fullName>
    </submittedName>
</protein>
<dbReference type="EMBL" id="CABVPY010000001">
    <property type="protein sequence ID" value="VWB08550.1"/>
    <property type="molecule type" value="Genomic_DNA"/>
</dbReference>
<feature type="compositionally biased region" description="Low complexity" evidence="1">
    <location>
        <begin position="42"/>
        <end position="56"/>
    </location>
</feature>
<evidence type="ECO:0000256" key="1">
    <source>
        <dbReference type="SAM" id="MobiDB-lite"/>
    </source>
</evidence>
<evidence type="ECO:0000313" key="2">
    <source>
        <dbReference type="EMBL" id="VWB08550.1"/>
    </source>
</evidence>
<proteinExistence type="predicted"/>
<name>A0A6P2GY61_BURL3</name>
<gene>
    <name evidence="2" type="ORF">BLA6863_00223</name>
</gene>
<evidence type="ECO:0000313" key="3">
    <source>
        <dbReference type="Proteomes" id="UP000494170"/>
    </source>
</evidence>